<name>A0A0E3SF47_9EURY</name>
<sequence length="79" mass="9307">MFYVFASFILDLPRSVIEFRVSKSWIEENNIDISTIVLKRSHDRSWTSFATEITGEDEGYLFFEAEARTSPGMHLWKQK</sequence>
<evidence type="ECO:0000313" key="2">
    <source>
        <dbReference type="Proteomes" id="UP000033101"/>
    </source>
</evidence>
<accession>A0A0E3SF47</accession>
<dbReference type="AlphaFoldDB" id="A0A0E3SF47"/>
<dbReference type="KEGG" id="mhor:MSHOH_2384"/>
<protein>
    <submittedName>
        <fullName evidence="1">Cell surface protein</fullName>
    </submittedName>
</protein>
<dbReference type="PATRIC" id="fig|1434110.4.peg.3065"/>
<keyword evidence="2" id="KW-1185">Reference proteome</keyword>
<dbReference type="OrthoDB" id="50314at2157"/>
<reference evidence="1 2" key="1">
    <citation type="submission" date="2014-07" db="EMBL/GenBank/DDBJ databases">
        <title>Methanogenic archaea and the global carbon cycle.</title>
        <authorList>
            <person name="Henriksen J.R."/>
            <person name="Luke J."/>
            <person name="Reinhart S."/>
            <person name="Benedict M.N."/>
            <person name="Youngblut N.D."/>
            <person name="Metcalf M.E."/>
            <person name="Whitaker R.J."/>
            <person name="Metcalf W.W."/>
        </authorList>
    </citation>
    <scope>NUCLEOTIDE SEQUENCE [LARGE SCALE GENOMIC DNA]</scope>
    <source>
        <strain evidence="1 2">HB-1</strain>
    </source>
</reference>
<dbReference type="HOGENOM" id="CLU_2597738_0_0_2"/>
<dbReference type="InterPro" id="IPR026453">
    <property type="entry name" value="PGF_pre_PGF"/>
</dbReference>
<gene>
    <name evidence="1" type="ORF">MSHOH_2384</name>
</gene>
<dbReference type="EMBL" id="CP009516">
    <property type="protein sequence ID" value="AKB78867.1"/>
    <property type="molecule type" value="Genomic_DNA"/>
</dbReference>
<organism evidence="1 2">
    <name type="scientific">Methanosarcina horonobensis HB-1 = JCM 15518</name>
    <dbReference type="NCBI Taxonomy" id="1434110"/>
    <lineage>
        <taxon>Archaea</taxon>
        <taxon>Methanobacteriati</taxon>
        <taxon>Methanobacteriota</taxon>
        <taxon>Stenosarchaea group</taxon>
        <taxon>Methanomicrobia</taxon>
        <taxon>Methanosarcinales</taxon>
        <taxon>Methanosarcinaceae</taxon>
        <taxon>Methanosarcina</taxon>
    </lineage>
</organism>
<evidence type="ECO:0000313" key="1">
    <source>
        <dbReference type="EMBL" id="AKB78867.1"/>
    </source>
</evidence>
<dbReference type="RefSeq" id="WP_048140135.1">
    <property type="nucleotide sequence ID" value="NZ_BBCW01000083.1"/>
</dbReference>
<dbReference type="Proteomes" id="UP000033101">
    <property type="component" value="Chromosome"/>
</dbReference>
<dbReference type="NCBIfam" id="TIGR04213">
    <property type="entry name" value="PGF_pre_PGF"/>
    <property type="match status" value="1"/>
</dbReference>
<dbReference type="GeneID" id="24831660"/>
<proteinExistence type="predicted"/>